<proteinExistence type="inferred from homology"/>
<dbReference type="PANTHER" id="PTHR11926">
    <property type="entry name" value="GLUCOSYL/GLUCURONOSYL TRANSFERASES"/>
    <property type="match status" value="1"/>
</dbReference>
<protein>
    <submittedName>
        <fullName evidence="3">Uncharacterized protein</fullName>
    </submittedName>
</protein>
<sequence length="309" mass="35806">MTIPFMEHRPVPRRNHSNRHMIRRIQALPRAKLDTRTFVTTLFDTAFLPTSSSTVSTSILFETATNLEPSANPRALLTSRRFPPTTRILQDIKAYPTFTQFLTNRFSSFKKADWVFFNTFTSLENEVVKWMSKQRPIKTIGPTIPSKYLDKRVEDDSDYDRFCCLRFVWKLGNLRRRSNGALSIGFKKKPKKFLMGRQRNRTDKDSGQLYKRNFRKGLVVAWSPQLQVLGHEAVGGNQSRDGWKRNHQKEEIERCIREIMEGDRGGDIKRNAVKWKKLAMEALNEGGSSDTNITEFIAELALKDLVCQN</sequence>
<organism evidence="3 4">
    <name type="scientific">Hibiscus sabdariffa</name>
    <name type="common">roselle</name>
    <dbReference type="NCBI Taxonomy" id="183260"/>
    <lineage>
        <taxon>Eukaryota</taxon>
        <taxon>Viridiplantae</taxon>
        <taxon>Streptophyta</taxon>
        <taxon>Embryophyta</taxon>
        <taxon>Tracheophyta</taxon>
        <taxon>Spermatophyta</taxon>
        <taxon>Magnoliopsida</taxon>
        <taxon>eudicotyledons</taxon>
        <taxon>Gunneridae</taxon>
        <taxon>Pentapetalae</taxon>
        <taxon>rosids</taxon>
        <taxon>malvids</taxon>
        <taxon>Malvales</taxon>
        <taxon>Malvaceae</taxon>
        <taxon>Malvoideae</taxon>
        <taxon>Hibiscus</taxon>
    </lineage>
</organism>
<reference evidence="3 4" key="1">
    <citation type="journal article" date="2024" name="G3 (Bethesda)">
        <title>Genome assembly of Hibiscus sabdariffa L. provides insights into metabolisms of medicinal natural products.</title>
        <authorList>
            <person name="Kim T."/>
        </authorList>
    </citation>
    <scope>NUCLEOTIDE SEQUENCE [LARGE SCALE GENOMIC DNA]</scope>
    <source>
        <strain evidence="3">TK-2024</strain>
        <tissue evidence="3">Old leaves</tissue>
    </source>
</reference>
<evidence type="ECO:0000313" key="3">
    <source>
        <dbReference type="EMBL" id="KAK9016210.1"/>
    </source>
</evidence>
<dbReference type="PANTHER" id="PTHR11926:SF1553">
    <property type="entry name" value="GLYCOSYLTRANSFERASE"/>
    <property type="match status" value="1"/>
</dbReference>
<comment type="caution">
    <text evidence="3">The sequence shown here is derived from an EMBL/GenBank/DDBJ whole genome shotgun (WGS) entry which is preliminary data.</text>
</comment>
<evidence type="ECO:0000256" key="1">
    <source>
        <dbReference type="ARBA" id="ARBA00009995"/>
    </source>
</evidence>
<dbReference type="Proteomes" id="UP001396334">
    <property type="component" value="Unassembled WGS sequence"/>
</dbReference>
<keyword evidence="2" id="KW-0808">Transferase</keyword>
<evidence type="ECO:0000313" key="4">
    <source>
        <dbReference type="Proteomes" id="UP001396334"/>
    </source>
</evidence>
<dbReference type="Gene3D" id="3.40.50.2000">
    <property type="entry name" value="Glycogen Phosphorylase B"/>
    <property type="match status" value="1"/>
</dbReference>
<dbReference type="EMBL" id="JBBPBN010000021">
    <property type="protein sequence ID" value="KAK9016210.1"/>
    <property type="molecule type" value="Genomic_DNA"/>
</dbReference>
<keyword evidence="4" id="KW-1185">Reference proteome</keyword>
<comment type="similarity">
    <text evidence="1">Belongs to the UDP-glycosyltransferase family.</text>
</comment>
<evidence type="ECO:0000256" key="2">
    <source>
        <dbReference type="ARBA" id="ARBA00022676"/>
    </source>
</evidence>
<dbReference type="SUPFAM" id="SSF53756">
    <property type="entry name" value="UDP-Glycosyltransferase/glycogen phosphorylase"/>
    <property type="match status" value="1"/>
</dbReference>
<accession>A0ABR2RTA3</accession>
<gene>
    <name evidence="3" type="ORF">V6N11_007290</name>
</gene>
<name>A0ABR2RTA3_9ROSI</name>
<keyword evidence="2" id="KW-0328">Glycosyltransferase</keyword>